<gene>
    <name evidence="10" type="primary">fpvA</name>
    <name evidence="10" type="ORF">Phpb_01149</name>
</gene>
<organism evidence="10 11">
    <name type="scientific">Photorhabdus namnaonensis</name>
    <dbReference type="NCBI Taxonomy" id="1851568"/>
    <lineage>
        <taxon>Bacteria</taxon>
        <taxon>Pseudomonadati</taxon>
        <taxon>Pseudomonadota</taxon>
        <taxon>Gammaproteobacteria</taxon>
        <taxon>Enterobacterales</taxon>
        <taxon>Morganellaceae</taxon>
        <taxon>Photorhabdus</taxon>
    </lineage>
</organism>
<protein>
    <submittedName>
        <fullName evidence="10">Ferripyoverdine receptor</fullName>
    </submittedName>
</protein>
<evidence type="ECO:0000313" key="11">
    <source>
        <dbReference type="Proteomes" id="UP000092665"/>
    </source>
</evidence>
<evidence type="ECO:0000259" key="9">
    <source>
        <dbReference type="Pfam" id="PF00593"/>
    </source>
</evidence>
<keyword evidence="11" id="KW-1185">Reference proteome</keyword>
<keyword evidence="10" id="KW-0675">Receptor</keyword>
<dbReference type="GO" id="GO:0009279">
    <property type="term" value="C:cell outer membrane"/>
    <property type="evidence" value="ECO:0007669"/>
    <property type="project" value="UniProtKB-SubCell"/>
</dbReference>
<dbReference type="PATRIC" id="fig|29488.15.peg.1254"/>
<comment type="similarity">
    <text evidence="8">Belongs to the TonB-dependent receptor family.</text>
</comment>
<keyword evidence="4 8" id="KW-0812">Transmembrane</keyword>
<dbReference type="InterPro" id="IPR039426">
    <property type="entry name" value="TonB-dep_rcpt-like"/>
</dbReference>
<dbReference type="PANTHER" id="PTHR32552">
    <property type="entry name" value="FERRICHROME IRON RECEPTOR-RELATED"/>
    <property type="match status" value="1"/>
</dbReference>
<evidence type="ECO:0000256" key="1">
    <source>
        <dbReference type="ARBA" id="ARBA00004571"/>
    </source>
</evidence>
<dbReference type="SUPFAM" id="SSF56935">
    <property type="entry name" value="Porins"/>
    <property type="match status" value="1"/>
</dbReference>
<dbReference type="Proteomes" id="UP000092665">
    <property type="component" value="Unassembled WGS sequence"/>
</dbReference>
<accession>A0A1B8YKX7</accession>
<dbReference type="Pfam" id="PF00593">
    <property type="entry name" value="TonB_dep_Rec_b-barrel"/>
    <property type="match status" value="1"/>
</dbReference>
<evidence type="ECO:0000256" key="6">
    <source>
        <dbReference type="ARBA" id="ARBA00023136"/>
    </source>
</evidence>
<evidence type="ECO:0000256" key="4">
    <source>
        <dbReference type="ARBA" id="ARBA00022692"/>
    </source>
</evidence>
<dbReference type="PROSITE" id="PS52016">
    <property type="entry name" value="TONB_DEPENDENT_REC_3"/>
    <property type="match status" value="1"/>
</dbReference>
<dbReference type="InterPro" id="IPR000531">
    <property type="entry name" value="Beta-barrel_TonB"/>
</dbReference>
<dbReference type="AlphaFoldDB" id="A0A1B8YKX7"/>
<feature type="domain" description="TonB-dependent receptor-like beta-barrel" evidence="9">
    <location>
        <begin position="9"/>
        <end position="131"/>
    </location>
</feature>
<dbReference type="Gene3D" id="2.40.170.20">
    <property type="entry name" value="TonB-dependent receptor, beta-barrel domain"/>
    <property type="match status" value="1"/>
</dbReference>
<keyword evidence="7 8" id="KW-0998">Cell outer membrane</keyword>
<keyword evidence="6 8" id="KW-0472">Membrane</keyword>
<proteinExistence type="inferred from homology"/>
<comment type="subcellular location">
    <subcellularLocation>
        <location evidence="1 8">Cell outer membrane</location>
        <topology evidence="1 8">Multi-pass membrane protein</topology>
    </subcellularLocation>
</comment>
<reference evidence="11" key="1">
    <citation type="submission" date="2015-11" db="EMBL/GenBank/DDBJ databases">
        <authorList>
            <person name="Tobias N.J."/>
            <person name="Mishra B."/>
            <person name="Gupta D.K."/>
            <person name="Thines M."/>
            <person name="Stinear T.P."/>
            <person name="Bode H.B."/>
        </authorList>
    </citation>
    <scope>NUCLEOTIDE SEQUENCE [LARGE SCALE GENOMIC DNA]</scope>
    <source>
        <strain evidence="11">PB45.5</strain>
    </source>
</reference>
<dbReference type="GO" id="GO:0015344">
    <property type="term" value="F:siderophore uptake transmembrane transporter activity"/>
    <property type="evidence" value="ECO:0007669"/>
    <property type="project" value="TreeGrafter"/>
</dbReference>
<keyword evidence="2 8" id="KW-0813">Transport</keyword>
<comment type="caution">
    <text evidence="10">The sequence shown here is derived from an EMBL/GenBank/DDBJ whole genome shotgun (WGS) entry which is preliminary data.</text>
</comment>
<dbReference type="PANTHER" id="PTHR32552:SF74">
    <property type="entry name" value="HYDROXAMATE SIDEROPHORE RECEPTOR FHUE"/>
    <property type="match status" value="1"/>
</dbReference>
<evidence type="ECO:0000256" key="2">
    <source>
        <dbReference type="ARBA" id="ARBA00022448"/>
    </source>
</evidence>
<name>A0A1B8YKX7_9GAMM</name>
<evidence type="ECO:0000256" key="3">
    <source>
        <dbReference type="ARBA" id="ARBA00022452"/>
    </source>
</evidence>
<evidence type="ECO:0000256" key="7">
    <source>
        <dbReference type="ARBA" id="ARBA00023237"/>
    </source>
</evidence>
<sequence>MKLPDNSIAYYAIDGTKTRGFEAEVSGQLTDNWRLYTGYTQFRATDPNGVRINTNTPNRLFKLFTTYTLPGAMSNLTIGGGVNWQDKTWLTVDGPGKTSMQAEQNSFAVVNLMSRYQFTPDLSLTVNLNNVFDKTYYTQFGQYSQYYYGAPRNIEAILRYKF</sequence>
<evidence type="ECO:0000256" key="8">
    <source>
        <dbReference type="PROSITE-ProRule" id="PRU01360"/>
    </source>
</evidence>
<evidence type="ECO:0000256" key="5">
    <source>
        <dbReference type="ARBA" id="ARBA00023077"/>
    </source>
</evidence>
<dbReference type="EMBL" id="LOIC01000023">
    <property type="protein sequence ID" value="OCA55765.1"/>
    <property type="molecule type" value="Genomic_DNA"/>
</dbReference>
<dbReference type="InterPro" id="IPR036942">
    <property type="entry name" value="Beta-barrel_TonB_sf"/>
</dbReference>
<keyword evidence="3 8" id="KW-1134">Transmembrane beta strand</keyword>
<keyword evidence="5" id="KW-0798">TonB box</keyword>
<evidence type="ECO:0000313" key="10">
    <source>
        <dbReference type="EMBL" id="OCA55765.1"/>
    </source>
</evidence>